<dbReference type="SUPFAM" id="SSF53474">
    <property type="entry name" value="alpha/beta-Hydrolases"/>
    <property type="match status" value="1"/>
</dbReference>
<evidence type="ECO:0000313" key="3">
    <source>
        <dbReference type="Proteomes" id="UP000179807"/>
    </source>
</evidence>
<dbReference type="GeneID" id="94837806"/>
<dbReference type="AlphaFoldDB" id="A0A1J4KF37"/>
<dbReference type="EMBL" id="MLAK01000674">
    <property type="protein sequence ID" value="OHT08206.1"/>
    <property type="molecule type" value="Genomic_DNA"/>
</dbReference>
<evidence type="ECO:0000259" key="1">
    <source>
        <dbReference type="Pfam" id="PF01764"/>
    </source>
</evidence>
<dbReference type="PANTHER" id="PTHR46023:SF6">
    <property type="entry name" value="LIPASE CLASS 3 FAMILY PROTEIN"/>
    <property type="match status" value="1"/>
</dbReference>
<dbReference type="InterPro" id="IPR029058">
    <property type="entry name" value="AB_hydrolase_fold"/>
</dbReference>
<keyword evidence="3" id="KW-1185">Reference proteome</keyword>
<proteinExistence type="predicted"/>
<gene>
    <name evidence="2" type="ORF">TRFO_23360</name>
</gene>
<reference evidence="2" key="1">
    <citation type="submission" date="2016-10" db="EMBL/GenBank/DDBJ databases">
        <authorList>
            <person name="Benchimol M."/>
            <person name="Almeida L.G."/>
            <person name="Vasconcelos A.T."/>
            <person name="Perreira-Neves A."/>
            <person name="Rosa I.A."/>
            <person name="Tasca T."/>
            <person name="Bogo M.R."/>
            <person name="de Souza W."/>
        </authorList>
    </citation>
    <scope>NUCLEOTIDE SEQUENCE [LARGE SCALE GENOMIC DNA]</scope>
    <source>
        <strain evidence="2">K</strain>
    </source>
</reference>
<comment type="caution">
    <text evidence="2">The sequence shown here is derived from an EMBL/GenBank/DDBJ whole genome shotgun (WGS) entry which is preliminary data.</text>
</comment>
<dbReference type="Proteomes" id="UP000179807">
    <property type="component" value="Unassembled WGS sequence"/>
</dbReference>
<feature type="domain" description="Fungal lipase-type" evidence="1">
    <location>
        <begin position="68"/>
        <end position="186"/>
    </location>
</feature>
<dbReference type="Pfam" id="PF01764">
    <property type="entry name" value="Lipase_3"/>
    <property type="match status" value="1"/>
</dbReference>
<dbReference type="InterPro" id="IPR002921">
    <property type="entry name" value="Fungal_lipase-type"/>
</dbReference>
<dbReference type="RefSeq" id="XP_068361342.1">
    <property type="nucleotide sequence ID" value="XM_068503102.1"/>
</dbReference>
<dbReference type="CDD" id="cd00519">
    <property type="entry name" value="Lipase_3"/>
    <property type="match status" value="1"/>
</dbReference>
<organism evidence="2 3">
    <name type="scientific">Tritrichomonas foetus</name>
    <dbReference type="NCBI Taxonomy" id="1144522"/>
    <lineage>
        <taxon>Eukaryota</taxon>
        <taxon>Metamonada</taxon>
        <taxon>Parabasalia</taxon>
        <taxon>Tritrichomonadida</taxon>
        <taxon>Tritrichomonadidae</taxon>
        <taxon>Tritrichomonas</taxon>
    </lineage>
</organism>
<name>A0A1J4KF37_9EUKA</name>
<evidence type="ECO:0000313" key="2">
    <source>
        <dbReference type="EMBL" id="OHT08206.1"/>
    </source>
</evidence>
<dbReference type="OrthoDB" id="438440at2759"/>
<sequence>MNFIDDRLRDEKNLYDVCRRLSYLMYKDNDTDFPTDVYGNILLRNHRISVCKPSYILSFNETTQTLYVGVRGTKDVNDCLTDAMGLPVDFYGTKAHLGFVQSANYLFKKMKDALSGLNRDIVITGHSLGGAAASAFAIKLKTECPNLKSVKCITFGCPGVISIKSVDMCYSYITAFVNIGDIVPFACMKNILPMSVGGAKSVMNFTNAMKNVKEEPTPLPLSMATEATHSKVKSTWPLLVPPGRIIALGLISKDNPDDIGYVEIKNLREYFERIPEGLKIMNHGIAFYGEMLEKALAKMM</sequence>
<protein>
    <recommendedName>
        <fullName evidence="1">Fungal lipase-type domain-containing protein</fullName>
    </recommendedName>
</protein>
<accession>A0A1J4KF37</accession>
<dbReference type="PANTHER" id="PTHR46023">
    <property type="entry name" value="LIPASE CLASS 3 PROTEIN-LIKE"/>
    <property type="match status" value="1"/>
</dbReference>
<dbReference type="VEuPathDB" id="TrichDB:TRFO_23360"/>
<dbReference type="GO" id="GO:0006629">
    <property type="term" value="P:lipid metabolic process"/>
    <property type="evidence" value="ECO:0007669"/>
    <property type="project" value="InterPro"/>
</dbReference>
<dbReference type="Gene3D" id="3.40.50.1820">
    <property type="entry name" value="alpha/beta hydrolase"/>
    <property type="match status" value="1"/>
</dbReference>